<sequence>MASKRGDVSNELYLPNKIIQENAFVKTMDEYRKLYKRSVESPEIFWKEIADEFYWKTEKKGKFFSYNFDISKGPVYVEWMKGSSTNTCYNLLDRNVIEKGFGDRIAYYWEGNDPDDHATITYKELLRNVCKFANVLKGKGVKKEDCVAIYLPMIMEVVVAMLACSRIGAIHSVIFGGFSAQSLAQRILDAKCTVLITADGVWRGTKLLNLKETVDEAYKICKENGHHMKASIVVKHLGPPESKEDHLKKITQQAKRPVYDLKTPWNPDIDCWWHEEMNRANDICEPEWVDAENPLFILYTSGSTGKPKGVVHTTGGYLLYAATTFKYVFDYHPGDIYFCTADVGWITGHTYVVYGPLAQGATSVMFEGLPFHPHPGRYWEIIDKYRVTKFYTAPTAVRALMKYGDSHVTKYDRSSLKILGSVGEPINPEAWLWYHKIVGNEQCSIVDTFWQTETGGHVLTPLPGCTPTKPGSATFPFFGVVPALLNDEGKEIQGPGEGYLVFKKPWPGMMRTIYKSHERFETTYFEKFIGYYCTGDGARRDEDGYYWVTGRVDDMLNVSGHLLSTAQVESALIEHKAVSETAVVSHPHSVKGECLYAFIVLKEGYQFNSDVEKELRAKVRSKIGPFASPEFLHHTSGLPKTRSGKIMRRILRKIARNDRDLGDLSTLADPQVVDELYKTRPKNI</sequence>
<gene>
    <name evidence="10" type="primary">LOC106463322</name>
</gene>
<name>A0ABM1BBR2_LIMPO</name>
<dbReference type="Proteomes" id="UP000694941">
    <property type="component" value="Unplaced"/>
</dbReference>
<dbReference type="RefSeq" id="XP_013778797.2">
    <property type="nucleotide sequence ID" value="XM_013923343.2"/>
</dbReference>
<evidence type="ECO:0000259" key="8">
    <source>
        <dbReference type="Pfam" id="PF16177"/>
    </source>
</evidence>
<dbReference type="SUPFAM" id="SSF56801">
    <property type="entry name" value="Acetyl-CoA synthetase-like"/>
    <property type="match status" value="1"/>
</dbReference>
<evidence type="ECO:0000259" key="7">
    <source>
        <dbReference type="Pfam" id="PF13193"/>
    </source>
</evidence>
<evidence type="ECO:0000313" key="10">
    <source>
        <dbReference type="RefSeq" id="XP_013778797.2"/>
    </source>
</evidence>
<dbReference type="NCBIfam" id="NF001208">
    <property type="entry name" value="PRK00174.1"/>
    <property type="match status" value="1"/>
</dbReference>
<dbReference type="CDD" id="cd05966">
    <property type="entry name" value="ACS"/>
    <property type="match status" value="1"/>
</dbReference>
<keyword evidence="4 5" id="KW-0067">ATP-binding</keyword>
<dbReference type="PANTHER" id="PTHR24095">
    <property type="entry name" value="ACETYL-COENZYME A SYNTHETASE"/>
    <property type="match status" value="1"/>
</dbReference>
<dbReference type="PROSITE" id="PS00455">
    <property type="entry name" value="AMP_BINDING"/>
    <property type="match status" value="1"/>
</dbReference>
<proteinExistence type="inferred from homology"/>
<dbReference type="NCBIfam" id="TIGR02188">
    <property type="entry name" value="Ac_CoA_lig_AcsA"/>
    <property type="match status" value="1"/>
</dbReference>
<dbReference type="InterPro" id="IPR025110">
    <property type="entry name" value="AMP-bd_C"/>
</dbReference>
<protein>
    <recommendedName>
        <fullName evidence="5">Acetyl-coenzyme A synthetase</fullName>
        <ecNumber evidence="5">6.2.1.1</ecNumber>
    </recommendedName>
</protein>
<evidence type="ECO:0000313" key="9">
    <source>
        <dbReference type="Proteomes" id="UP000694941"/>
    </source>
</evidence>
<evidence type="ECO:0000256" key="4">
    <source>
        <dbReference type="ARBA" id="ARBA00022840"/>
    </source>
</evidence>
<comment type="similarity">
    <text evidence="1 5">Belongs to the ATP-dependent AMP-binding enzyme family.</text>
</comment>
<feature type="domain" description="AMP-binding enzyme C-terminal" evidence="7">
    <location>
        <begin position="567"/>
        <end position="645"/>
    </location>
</feature>
<feature type="domain" description="AMP-dependent synthetase/ligase" evidence="6">
    <location>
        <begin position="100"/>
        <end position="513"/>
    </location>
</feature>
<dbReference type="Pfam" id="PF00501">
    <property type="entry name" value="AMP-binding"/>
    <property type="match status" value="1"/>
</dbReference>
<keyword evidence="3 5" id="KW-0547">Nucleotide-binding</keyword>
<comment type="catalytic activity">
    <reaction evidence="5">
        <text>acetate + ATP + CoA = acetyl-CoA + AMP + diphosphate</text>
        <dbReference type="Rhea" id="RHEA:23176"/>
        <dbReference type="ChEBI" id="CHEBI:30089"/>
        <dbReference type="ChEBI" id="CHEBI:30616"/>
        <dbReference type="ChEBI" id="CHEBI:33019"/>
        <dbReference type="ChEBI" id="CHEBI:57287"/>
        <dbReference type="ChEBI" id="CHEBI:57288"/>
        <dbReference type="ChEBI" id="CHEBI:456215"/>
        <dbReference type="EC" id="6.2.1.1"/>
    </reaction>
</comment>
<dbReference type="EC" id="6.2.1.1" evidence="5"/>
<keyword evidence="9" id="KW-1185">Reference proteome</keyword>
<evidence type="ECO:0000256" key="3">
    <source>
        <dbReference type="ARBA" id="ARBA00022741"/>
    </source>
</evidence>
<evidence type="ECO:0000259" key="6">
    <source>
        <dbReference type="Pfam" id="PF00501"/>
    </source>
</evidence>
<dbReference type="Pfam" id="PF13193">
    <property type="entry name" value="AMP-binding_C"/>
    <property type="match status" value="1"/>
</dbReference>
<dbReference type="InterPro" id="IPR011904">
    <property type="entry name" value="Ac_CoA_lig"/>
</dbReference>
<dbReference type="InterPro" id="IPR020845">
    <property type="entry name" value="AMP-binding_CS"/>
</dbReference>
<dbReference type="InterPro" id="IPR000873">
    <property type="entry name" value="AMP-dep_synth/lig_dom"/>
</dbReference>
<dbReference type="Pfam" id="PF16177">
    <property type="entry name" value="ACAS_N"/>
    <property type="match status" value="1"/>
</dbReference>
<dbReference type="InterPro" id="IPR045851">
    <property type="entry name" value="AMP-bd_C_sf"/>
</dbReference>
<dbReference type="Gene3D" id="3.40.50.12780">
    <property type="entry name" value="N-terminal domain of ligase-like"/>
    <property type="match status" value="1"/>
</dbReference>
<dbReference type="InterPro" id="IPR032387">
    <property type="entry name" value="ACAS_N"/>
</dbReference>
<evidence type="ECO:0000256" key="2">
    <source>
        <dbReference type="ARBA" id="ARBA00022598"/>
    </source>
</evidence>
<dbReference type="GeneID" id="106463322"/>
<organism evidence="9 10">
    <name type="scientific">Limulus polyphemus</name>
    <name type="common">Atlantic horseshoe crab</name>
    <dbReference type="NCBI Taxonomy" id="6850"/>
    <lineage>
        <taxon>Eukaryota</taxon>
        <taxon>Metazoa</taxon>
        <taxon>Ecdysozoa</taxon>
        <taxon>Arthropoda</taxon>
        <taxon>Chelicerata</taxon>
        <taxon>Merostomata</taxon>
        <taxon>Xiphosura</taxon>
        <taxon>Limulidae</taxon>
        <taxon>Limulus</taxon>
    </lineage>
</organism>
<evidence type="ECO:0000256" key="1">
    <source>
        <dbReference type="ARBA" id="ARBA00006432"/>
    </source>
</evidence>
<dbReference type="Gene3D" id="3.30.300.30">
    <property type="match status" value="1"/>
</dbReference>
<dbReference type="PANTHER" id="PTHR24095:SF244">
    <property type="entry name" value="ACETYL-COENZYME A SYNTHETASE"/>
    <property type="match status" value="1"/>
</dbReference>
<evidence type="ECO:0000256" key="5">
    <source>
        <dbReference type="RuleBase" id="RU361147"/>
    </source>
</evidence>
<reference evidence="10" key="1">
    <citation type="submission" date="2025-08" db="UniProtKB">
        <authorList>
            <consortium name="RefSeq"/>
        </authorList>
    </citation>
    <scope>IDENTIFICATION</scope>
    <source>
        <tissue evidence="10">Muscle</tissue>
    </source>
</reference>
<keyword evidence="2 5" id="KW-0436">Ligase</keyword>
<accession>A0ABM1BBR2</accession>
<dbReference type="InterPro" id="IPR042099">
    <property type="entry name" value="ANL_N_sf"/>
</dbReference>
<feature type="domain" description="Acetyl-coenzyme A synthetase N-terminal" evidence="8">
    <location>
        <begin position="31"/>
        <end position="90"/>
    </location>
</feature>